<dbReference type="EMBL" id="CAVMJV010000020">
    <property type="protein sequence ID" value="CAK5066209.1"/>
    <property type="molecule type" value="Genomic_DNA"/>
</dbReference>
<protein>
    <submittedName>
        <fullName evidence="1">Uncharacterized protein</fullName>
    </submittedName>
</protein>
<gene>
    <name evidence="1" type="ORF">MENTE1834_LOCUS17494</name>
</gene>
<accession>A0ACB0YWW1</accession>
<organism evidence="1 2">
    <name type="scientific">Meloidogyne enterolobii</name>
    <name type="common">Root-knot nematode worm</name>
    <name type="synonym">Meloidogyne mayaguensis</name>
    <dbReference type="NCBI Taxonomy" id="390850"/>
    <lineage>
        <taxon>Eukaryota</taxon>
        <taxon>Metazoa</taxon>
        <taxon>Ecdysozoa</taxon>
        <taxon>Nematoda</taxon>
        <taxon>Chromadorea</taxon>
        <taxon>Rhabditida</taxon>
        <taxon>Tylenchina</taxon>
        <taxon>Tylenchomorpha</taxon>
        <taxon>Tylenchoidea</taxon>
        <taxon>Meloidogynidae</taxon>
        <taxon>Meloidogyninae</taxon>
        <taxon>Meloidogyne</taxon>
    </lineage>
</organism>
<proteinExistence type="predicted"/>
<evidence type="ECO:0000313" key="1">
    <source>
        <dbReference type="EMBL" id="CAK5066209.1"/>
    </source>
</evidence>
<sequence>MTLVVLRNYQNRATFSILWCILCRSRIRLTILRIADLSVMRMFFFIFSLFIFTK</sequence>
<keyword evidence="2" id="KW-1185">Reference proteome</keyword>
<reference evidence="1" key="1">
    <citation type="submission" date="2023-11" db="EMBL/GenBank/DDBJ databases">
        <authorList>
            <person name="Poullet M."/>
        </authorList>
    </citation>
    <scope>NUCLEOTIDE SEQUENCE</scope>
    <source>
        <strain evidence="1">E1834</strain>
    </source>
</reference>
<evidence type="ECO:0000313" key="2">
    <source>
        <dbReference type="Proteomes" id="UP001497535"/>
    </source>
</evidence>
<comment type="caution">
    <text evidence="1">The sequence shown here is derived from an EMBL/GenBank/DDBJ whole genome shotgun (WGS) entry which is preliminary data.</text>
</comment>
<dbReference type="Proteomes" id="UP001497535">
    <property type="component" value="Unassembled WGS sequence"/>
</dbReference>
<name>A0ACB0YWW1_MELEN</name>